<proteinExistence type="predicted"/>
<evidence type="ECO:0000313" key="1">
    <source>
        <dbReference type="EMBL" id="MDT0448364.1"/>
    </source>
</evidence>
<dbReference type="EMBL" id="JAVRFI010000002">
    <property type="protein sequence ID" value="MDT0448364.1"/>
    <property type="molecule type" value="Genomic_DNA"/>
</dbReference>
<dbReference type="RefSeq" id="WP_311608104.1">
    <property type="nucleotide sequence ID" value="NZ_JAVRFI010000002.1"/>
</dbReference>
<keyword evidence="2" id="KW-1185">Reference proteome</keyword>
<name>A0ABU2SKC6_9ACTN</name>
<evidence type="ECO:0000313" key="2">
    <source>
        <dbReference type="Proteomes" id="UP001180531"/>
    </source>
</evidence>
<gene>
    <name evidence="1" type="ORF">RM609_04595</name>
</gene>
<accession>A0ABU2SKC6</accession>
<protein>
    <submittedName>
        <fullName evidence="1">Uncharacterized protein</fullName>
    </submittedName>
</protein>
<reference evidence="1" key="1">
    <citation type="submission" date="2024-05" db="EMBL/GenBank/DDBJ databases">
        <title>30 novel species of actinomycetes from the DSMZ collection.</title>
        <authorList>
            <person name="Nouioui I."/>
        </authorList>
    </citation>
    <scope>NUCLEOTIDE SEQUENCE</scope>
    <source>
        <strain evidence="1">DSM 40473</strain>
    </source>
</reference>
<organism evidence="1 2">
    <name type="scientific">Streptomyces hesseae</name>
    <dbReference type="NCBI Taxonomy" id="3075519"/>
    <lineage>
        <taxon>Bacteria</taxon>
        <taxon>Bacillati</taxon>
        <taxon>Actinomycetota</taxon>
        <taxon>Actinomycetes</taxon>
        <taxon>Kitasatosporales</taxon>
        <taxon>Streptomycetaceae</taxon>
        <taxon>Streptomyces</taxon>
    </lineage>
</organism>
<sequence length="76" mass="8349">MWTHGLLRVWLPELFGELPRGVGFRVALWRATRARGNVDAPLDDLGVQADRLRLLTERDVTGHNDDLSAAAAALSA</sequence>
<comment type="caution">
    <text evidence="1">The sequence shown here is derived from an EMBL/GenBank/DDBJ whole genome shotgun (WGS) entry which is preliminary data.</text>
</comment>
<dbReference type="Proteomes" id="UP001180531">
    <property type="component" value="Unassembled WGS sequence"/>
</dbReference>